<evidence type="ECO:0000259" key="10">
    <source>
        <dbReference type="Pfam" id="PF04290"/>
    </source>
</evidence>
<dbReference type="Proteomes" id="UP001319827">
    <property type="component" value="Chromosome"/>
</dbReference>
<feature type="transmembrane region" description="Helical" evidence="9">
    <location>
        <begin position="21"/>
        <end position="41"/>
    </location>
</feature>
<evidence type="ECO:0000256" key="9">
    <source>
        <dbReference type="SAM" id="Phobius"/>
    </source>
</evidence>
<dbReference type="PANTHER" id="PTHR35011:SF4">
    <property type="entry name" value="SLL1102 PROTEIN"/>
    <property type="match status" value="1"/>
</dbReference>
<protein>
    <submittedName>
        <fullName evidence="11">C4-dicarboxylate ABC transporter substrate-binding protein</fullName>
    </submittedName>
</protein>
<evidence type="ECO:0000256" key="7">
    <source>
        <dbReference type="ARBA" id="ARBA00023136"/>
    </source>
</evidence>
<evidence type="ECO:0000256" key="6">
    <source>
        <dbReference type="ARBA" id="ARBA00022989"/>
    </source>
</evidence>
<feature type="transmembrane region" description="Helical" evidence="9">
    <location>
        <begin position="53"/>
        <end position="70"/>
    </location>
</feature>
<sequence length="182" mass="20283">MEIIKKIVGSIDFLNEKVGFLVSWLTTVLVVVVCYDVFTRYVLRSSSVAVQELEWHIFALVFLLGAAYTLKEDGHVRVDVFYSRCSPRGKALIDFIGGLVFLIPFSILIIWTSKQFVAMSWMIREISPDPGGLPARYLLKAAIPVGFVLVLLQGIAQTLRSLLTLIGRPLPSKDSSAEVNHD</sequence>
<keyword evidence="2" id="KW-0813">Transport</keyword>
<accession>A0ABM9SDC8</accession>
<comment type="similarity">
    <text evidence="8">Belongs to the TRAP transporter small permease family.</text>
</comment>
<dbReference type="Pfam" id="PF04290">
    <property type="entry name" value="DctQ"/>
    <property type="match status" value="1"/>
</dbReference>
<evidence type="ECO:0000256" key="2">
    <source>
        <dbReference type="ARBA" id="ARBA00022448"/>
    </source>
</evidence>
<evidence type="ECO:0000256" key="4">
    <source>
        <dbReference type="ARBA" id="ARBA00022519"/>
    </source>
</evidence>
<evidence type="ECO:0000256" key="3">
    <source>
        <dbReference type="ARBA" id="ARBA00022475"/>
    </source>
</evidence>
<evidence type="ECO:0000256" key="8">
    <source>
        <dbReference type="ARBA" id="ARBA00038436"/>
    </source>
</evidence>
<dbReference type="EMBL" id="AP024355">
    <property type="protein sequence ID" value="BCR03257.1"/>
    <property type="molecule type" value="Genomic_DNA"/>
</dbReference>
<dbReference type="RefSeq" id="WP_221250740.1">
    <property type="nucleotide sequence ID" value="NZ_AP024355.1"/>
</dbReference>
<keyword evidence="3" id="KW-1003">Cell membrane</keyword>
<feature type="domain" description="Tripartite ATP-independent periplasmic transporters DctQ component" evidence="10">
    <location>
        <begin position="29"/>
        <end position="162"/>
    </location>
</feature>
<dbReference type="InterPro" id="IPR055348">
    <property type="entry name" value="DctQ"/>
</dbReference>
<proteinExistence type="inferred from homology"/>
<feature type="transmembrane region" description="Helical" evidence="9">
    <location>
        <begin position="137"/>
        <end position="156"/>
    </location>
</feature>
<dbReference type="PANTHER" id="PTHR35011">
    <property type="entry name" value="2,3-DIKETO-L-GULONATE TRAP TRANSPORTER SMALL PERMEASE PROTEIN YIAM"/>
    <property type="match status" value="1"/>
</dbReference>
<reference evidence="11 12" key="2">
    <citation type="journal article" date="2021" name="Int. J. Syst. Evol. Microbiol.">
        <title>Isolation and Polyphasic Characterization of Desulfuromonas versatilis sp. Nov., an Electrogenic Bacteria Capable of Versatile Metabolism Isolated from a Graphene Oxide-Reducing Enrichment Culture.</title>
        <authorList>
            <person name="Xie L."/>
            <person name="Yoshida N."/>
            <person name="Ishii S."/>
            <person name="Meng L."/>
        </authorList>
    </citation>
    <scope>NUCLEOTIDE SEQUENCE [LARGE SCALE GENOMIC DNA]</scope>
    <source>
        <strain evidence="11 12">NIT-T3</strain>
    </source>
</reference>
<evidence type="ECO:0000313" key="12">
    <source>
        <dbReference type="Proteomes" id="UP001319827"/>
    </source>
</evidence>
<organism evidence="11 12">
    <name type="scientific">Desulfuromonas versatilis</name>
    <dbReference type="NCBI Taxonomy" id="2802975"/>
    <lineage>
        <taxon>Bacteria</taxon>
        <taxon>Pseudomonadati</taxon>
        <taxon>Thermodesulfobacteriota</taxon>
        <taxon>Desulfuromonadia</taxon>
        <taxon>Desulfuromonadales</taxon>
        <taxon>Desulfuromonadaceae</taxon>
        <taxon>Desulfuromonas</taxon>
    </lineage>
</organism>
<comment type="subcellular location">
    <subcellularLocation>
        <location evidence="1">Cell inner membrane</location>
        <topology evidence="1">Multi-pass membrane protein</topology>
    </subcellularLocation>
</comment>
<reference evidence="11 12" key="1">
    <citation type="journal article" date="2016" name="C (Basel)">
        <title>Selective Growth of and Electricity Production by Marine Exoelectrogenic Bacteria in Self-Aggregated Hydrogel of Microbially Reduced Graphene Oxide.</title>
        <authorList>
            <person name="Yoshida N."/>
            <person name="Goto Y."/>
            <person name="Miyata Y."/>
        </authorList>
    </citation>
    <scope>NUCLEOTIDE SEQUENCE [LARGE SCALE GENOMIC DNA]</scope>
    <source>
        <strain evidence="11 12">NIT-T3</strain>
    </source>
</reference>
<evidence type="ECO:0000256" key="5">
    <source>
        <dbReference type="ARBA" id="ARBA00022692"/>
    </source>
</evidence>
<gene>
    <name evidence="11" type="ORF">DESUT3_03260</name>
</gene>
<keyword evidence="5 9" id="KW-0812">Transmembrane</keyword>
<name>A0ABM9SDC8_9BACT</name>
<keyword evidence="4" id="KW-0997">Cell inner membrane</keyword>
<dbReference type="InterPro" id="IPR007387">
    <property type="entry name" value="TRAP_DctQ"/>
</dbReference>
<evidence type="ECO:0000313" key="11">
    <source>
        <dbReference type="EMBL" id="BCR03257.1"/>
    </source>
</evidence>
<feature type="transmembrane region" description="Helical" evidence="9">
    <location>
        <begin position="91"/>
        <end position="112"/>
    </location>
</feature>
<evidence type="ECO:0000256" key="1">
    <source>
        <dbReference type="ARBA" id="ARBA00004429"/>
    </source>
</evidence>
<keyword evidence="12" id="KW-1185">Reference proteome</keyword>
<keyword evidence="7 9" id="KW-0472">Membrane</keyword>
<keyword evidence="6 9" id="KW-1133">Transmembrane helix</keyword>